<accession>A0A8J4Z1L9</accession>
<sequence>MAQYLQGLMEEGMGGVETPPAGSGRVGTAAWSNLPPYHNPTRYTPSPGITPATQQQLWPTTRQHCPPPPPGPGGATVGMSPATFKAWATSVEDYSSICGWAAPTAAPYVRLLCNTEVQQRIDARLGKQVFRQLSTTEAIDVVRSVVISTRCIIGAWAEFFSLAQASSDSVCAYISQCRAKANECGFRCPECQCPLEEYMLSKKIVMGLRDRNMKAGVLRCFPRLESFSEIVRVCEIFEAAEKASDQPSSYVASVGVGDTLPPSVMAPHHEVAAAGPARRLADKEKPAKTESGGDAGGAQHAVNLSVQVGRQCRAFAATCRCCGQKGTLLAPVSALTPRAALVPPAHHSNFTLSPVQWIVGGVEMAASLPVVISCSRLTPRVPTQQWRTLGRKCLWRVAYCWGTSAYPNVSSRLHPRQSPTLRGQHAPPGNHHLSGLRGDCLHHRVHLHSRRRAATLPIAQGMQGPSPGPSHLPAPPFTPPVCVLWSHQTPHKTHVARNRHLTNL</sequence>
<reference evidence="2" key="1">
    <citation type="submission" date="2020-07" db="EMBL/GenBank/DDBJ databases">
        <title>The High-quality genome of the commercially important snow crab, Chionoecetes opilio.</title>
        <authorList>
            <person name="Jeong J.-H."/>
            <person name="Ryu S."/>
        </authorList>
    </citation>
    <scope>NUCLEOTIDE SEQUENCE</scope>
    <source>
        <strain evidence="2">MADBK_172401_WGS</strain>
        <tissue evidence="2">Digestive gland</tissue>
    </source>
</reference>
<dbReference type="EMBL" id="JACEEZ010001228">
    <property type="protein sequence ID" value="KAG0729410.1"/>
    <property type="molecule type" value="Genomic_DNA"/>
</dbReference>
<name>A0A8J4Z1L9_CHIOP</name>
<evidence type="ECO:0000313" key="3">
    <source>
        <dbReference type="Proteomes" id="UP000770661"/>
    </source>
</evidence>
<protein>
    <submittedName>
        <fullName evidence="2">Uncharacterized protein</fullName>
    </submittedName>
</protein>
<gene>
    <name evidence="2" type="ORF">GWK47_030373</name>
</gene>
<feature type="region of interest" description="Disordered" evidence="1">
    <location>
        <begin position="412"/>
        <end position="437"/>
    </location>
</feature>
<feature type="compositionally biased region" description="Polar residues" evidence="1">
    <location>
        <begin position="412"/>
        <end position="421"/>
    </location>
</feature>
<feature type="region of interest" description="Disordered" evidence="1">
    <location>
        <begin position="273"/>
        <end position="298"/>
    </location>
</feature>
<proteinExistence type="predicted"/>
<dbReference type="Proteomes" id="UP000770661">
    <property type="component" value="Unassembled WGS sequence"/>
</dbReference>
<evidence type="ECO:0000256" key="1">
    <source>
        <dbReference type="SAM" id="MobiDB-lite"/>
    </source>
</evidence>
<feature type="compositionally biased region" description="Basic and acidic residues" evidence="1">
    <location>
        <begin position="279"/>
        <end position="288"/>
    </location>
</feature>
<comment type="caution">
    <text evidence="2">The sequence shown here is derived from an EMBL/GenBank/DDBJ whole genome shotgun (WGS) entry which is preliminary data.</text>
</comment>
<evidence type="ECO:0000313" key="2">
    <source>
        <dbReference type="EMBL" id="KAG0729410.1"/>
    </source>
</evidence>
<organism evidence="2 3">
    <name type="scientific">Chionoecetes opilio</name>
    <name type="common">Atlantic snow crab</name>
    <name type="synonym">Cancer opilio</name>
    <dbReference type="NCBI Taxonomy" id="41210"/>
    <lineage>
        <taxon>Eukaryota</taxon>
        <taxon>Metazoa</taxon>
        <taxon>Ecdysozoa</taxon>
        <taxon>Arthropoda</taxon>
        <taxon>Crustacea</taxon>
        <taxon>Multicrustacea</taxon>
        <taxon>Malacostraca</taxon>
        <taxon>Eumalacostraca</taxon>
        <taxon>Eucarida</taxon>
        <taxon>Decapoda</taxon>
        <taxon>Pleocyemata</taxon>
        <taxon>Brachyura</taxon>
        <taxon>Eubrachyura</taxon>
        <taxon>Majoidea</taxon>
        <taxon>Majidae</taxon>
        <taxon>Chionoecetes</taxon>
    </lineage>
</organism>
<keyword evidence="3" id="KW-1185">Reference proteome</keyword>
<dbReference type="AlphaFoldDB" id="A0A8J4Z1L9"/>